<dbReference type="Gene3D" id="3.40.720.10">
    <property type="entry name" value="Alkaline Phosphatase, subunit A"/>
    <property type="match status" value="1"/>
</dbReference>
<dbReference type="InterPro" id="IPR007312">
    <property type="entry name" value="Phosphoesterase"/>
</dbReference>
<proteinExistence type="predicted"/>
<evidence type="ECO:0000313" key="3">
    <source>
        <dbReference type="Proteomes" id="UP001211065"/>
    </source>
</evidence>
<reference evidence="2" key="1">
    <citation type="submission" date="2020-05" db="EMBL/GenBank/DDBJ databases">
        <title>Phylogenomic resolution of chytrid fungi.</title>
        <authorList>
            <person name="Stajich J.E."/>
            <person name="Amses K."/>
            <person name="Simmons R."/>
            <person name="Seto K."/>
            <person name="Myers J."/>
            <person name="Bonds A."/>
            <person name="Quandt C.A."/>
            <person name="Barry K."/>
            <person name="Liu P."/>
            <person name="Grigoriev I."/>
            <person name="Longcore J.E."/>
            <person name="James T.Y."/>
        </authorList>
    </citation>
    <scope>NUCLEOTIDE SEQUENCE</scope>
    <source>
        <strain evidence="2">JEL0476</strain>
    </source>
</reference>
<name>A0AAD5U8F9_9FUNG</name>
<evidence type="ECO:0000313" key="2">
    <source>
        <dbReference type="EMBL" id="KAJ3228287.1"/>
    </source>
</evidence>
<dbReference type="PANTHER" id="PTHR31956">
    <property type="entry name" value="NON-SPECIFIC PHOSPHOLIPASE C4-RELATED"/>
    <property type="match status" value="1"/>
</dbReference>
<gene>
    <name evidence="2" type="ORF">HK099_004280</name>
</gene>
<organism evidence="2 3">
    <name type="scientific">Clydaea vesicula</name>
    <dbReference type="NCBI Taxonomy" id="447962"/>
    <lineage>
        <taxon>Eukaryota</taxon>
        <taxon>Fungi</taxon>
        <taxon>Fungi incertae sedis</taxon>
        <taxon>Chytridiomycota</taxon>
        <taxon>Chytridiomycota incertae sedis</taxon>
        <taxon>Chytridiomycetes</taxon>
        <taxon>Lobulomycetales</taxon>
        <taxon>Lobulomycetaceae</taxon>
        <taxon>Clydaea</taxon>
    </lineage>
</organism>
<dbReference type="AlphaFoldDB" id="A0AAD5U8F9"/>
<dbReference type="Proteomes" id="UP001211065">
    <property type="component" value="Unassembled WGS sequence"/>
</dbReference>
<accession>A0AAD5U8F9</accession>
<dbReference type="PANTHER" id="PTHR31956:SF1">
    <property type="entry name" value="NON-SPECIFIC PHOSPHOLIPASE C1"/>
    <property type="match status" value="1"/>
</dbReference>
<evidence type="ECO:0000256" key="1">
    <source>
        <dbReference type="ARBA" id="ARBA00022801"/>
    </source>
</evidence>
<keyword evidence="3" id="KW-1185">Reference proteome</keyword>
<comment type="caution">
    <text evidence="2">The sequence shown here is derived from an EMBL/GenBank/DDBJ whole genome shotgun (WGS) entry which is preliminary data.</text>
</comment>
<dbReference type="Pfam" id="PF04185">
    <property type="entry name" value="Phosphoesterase"/>
    <property type="match status" value="1"/>
</dbReference>
<keyword evidence="1" id="KW-0378">Hydrolase</keyword>
<dbReference type="EMBL" id="JADGJW010000003">
    <property type="protein sequence ID" value="KAJ3228287.1"/>
    <property type="molecule type" value="Genomic_DNA"/>
</dbReference>
<dbReference type="GO" id="GO:0042578">
    <property type="term" value="F:phosphoric ester hydrolase activity"/>
    <property type="evidence" value="ECO:0007669"/>
    <property type="project" value="UniProtKB-ARBA"/>
</dbReference>
<dbReference type="SUPFAM" id="SSF53649">
    <property type="entry name" value="Alkaline phosphatase-like"/>
    <property type="match status" value="1"/>
</dbReference>
<dbReference type="GO" id="GO:0009395">
    <property type="term" value="P:phospholipid catabolic process"/>
    <property type="evidence" value="ECO:0007669"/>
    <property type="project" value="TreeGrafter"/>
</dbReference>
<sequence>MYKHMSLFEADAKSGKLPNFSFIDPNYGEFSWNNGRETDGHADFFSSYRGSEILLKNMYESLRASPQWENLAWIITFDEHGGWHDHVPTPMNVPRPDNLAGKDGFLFDRLGVRVPAIVVSPHVQKGRVVVNGEGKPTPSSEFEHSSIAATVLKLFGINESLTKRTDWASKFDFLFNEGPMRNDCPVQLPPVHPGA</sequence>
<dbReference type="InterPro" id="IPR017850">
    <property type="entry name" value="Alkaline_phosphatase_core_sf"/>
</dbReference>
<protein>
    <submittedName>
        <fullName evidence="2">Uncharacterized protein</fullName>
    </submittedName>
</protein>